<keyword evidence="1" id="KW-0472">Membrane</keyword>
<dbReference type="STRING" id="650164.K5W089"/>
<evidence type="ECO:0000313" key="3">
    <source>
        <dbReference type="Proteomes" id="UP000008370"/>
    </source>
</evidence>
<evidence type="ECO:0000256" key="1">
    <source>
        <dbReference type="SAM" id="Phobius"/>
    </source>
</evidence>
<keyword evidence="1" id="KW-1133">Transmembrane helix</keyword>
<accession>K5W089</accession>
<dbReference type="EMBL" id="JH930471">
    <property type="protein sequence ID" value="EKM57248.1"/>
    <property type="molecule type" value="Genomic_DNA"/>
</dbReference>
<dbReference type="Proteomes" id="UP000008370">
    <property type="component" value="Unassembled WGS sequence"/>
</dbReference>
<feature type="transmembrane region" description="Helical" evidence="1">
    <location>
        <begin position="282"/>
        <end position="308"/>
    </location>
</feature>
<evidence type="ECO:0000313" key="2">
    <source>
        <dbReference type="EMBL" id="EKM57248.1"/>
    </source>
</evidence>
<gene>
    <name evidence="2" type="ORF">PHACADRAFT_160748</name>
</gene>
<reference evidence="2 3" key="1">
    <citation type="journal article" date="2012" name="BMC Genomics">
        <title>Comparative genomics of the white-rot fungi, Phanerochaete carnosa and P. chrysosporium, to elucidate the genetic basis of the distinct wood types they colonize.</title>
        <authorList>
            <person name="Suzuki H."/>
            <person name="MacDonald J."/>
            <person name="Syed K."/>
            <person name="Salamov A."/>
            <person name="Hori C."/>
            <person name="Aerts A."/>
            <person name="Henrissat B."/>
            <person name="Wiebenga A."/>
            <person name="vanKuyk P.A."/>
            <person name="Barry K."/>
            <person name="Lindquist E."/>
            <person name="LaButti K."/>
            <person name="Lapidus A."/>
            <person name="Lucas S."/>
            <person name="Coutinho P."/>
            <person name="Gong Y."/>
            <person name="Samejima M."/>
            <person name="Mahadevan R."/>
            <person name="Abou-Zaid M."/>
            <person name="de Vries R.P."/>
            <person name="Igarashi K."/>
            <person name="Yadav J.S."/>
            <person name="Grigoriev I.V."/>
            <person name="Master E.R."/>
        </authorList>
    </citation>
    <scope>NUCLEOTIDE SEQUENCE [LARGE SCALE GENOMIC DNA]</scope>
    <source>
        <strain evidence="2 3">HHB-10118-sp</strain>
    </source>
</reference>
<dbReference type="GeneID" id="18909170"/>
<feature type="transmembrane region" description="Helical" evidence="1">
    <location>
        <begin position="329"/>
        <end position="349"/>
    </location>
</feature>
<dbReference type="KEGG" id="pco:PHACADRAFT_160748"/>
<keyword evidence="1" id="KW-0812">Transmembrane</keyword>
<dbReference type="HOGENOM" id="CLU_664118_0_0_1"/>
<protein>
    <recommendedName>
        <fullName evidence="4">Reverse transcriptase domain-containing protein</fullName>
    </recommendedName>
</protein>
<proteinExistence type="predicted"/>
<dbReference type="RefSeq" id="XP_007395066.1">
    <property type="nucleotide sequence ID" value="XM_007395004.1"/>
</dbReference>
<dbReference type="InParanoid" id="K5W089"/>
<evidence type="ECO:0008006" key="4">
    <source>
        <dbReference type="Google" id="ProtNLM"/>
    </source>
</evidence>
<organism evidence="2 3">
    <name type="scientific">Phanerochaete carnosa (strain HHB-10118-sp)</name>
    <name type="common">White-rot fungus</name>
    <name type="synonym">Peniophora carnosa</name>
    <dbReference type="NCBI Taxonomy" id="650164"/>
    <lineage>
        <taxon>Eukaryota</taxon>
        <taxon>Fungi</taxon>
        <taxon>Dikarya</taxon>
        <taxon>Basidiomycota</taxon>
        <taxon>Agaricomycotina</taxon>
        <taxon>Agaricomycetes</taxon>
        <taxon>Polyporales</taxon>
        <taxon>Phanerochaetaceae</taxon>
        <taxon>Phanerochaete</taxon>
    </lineage>
</organism>
<keyword evidence="3" id="KW-1185">Reference proteome</keyword>
<dbReference type="AlphaFoldDB" id="K5W089"/>
<feature type="transmembrane region" description="Helical" evidence="1">
    <location>
        <begin position="115"/>
        <end position="139"/>
    </location>
</feature>
<sequence>MPIHVVLKPNSEKLHLINNHSAGCWALNAMIDKEKVGMQPDNIQDLGQNLLDIHCHHSAIPVWLFKSDVKNAYHLLFLQPLWQLKQVVTTTSPTGKKVCQIDQNLCFSSHGSLDIWMTLMGLIMWIAIWPISIDAALVYMDDMFGPDAASSLYLYAPYCRLLGILHSNRKHLCGQALPIIGFHVDMVTITITLPDTCHIEPVHAIRTFTASDEHRCSLWHHCGVYLLEAYARKLSNTHLAIYCNSFLTSLSIWCPQLCRIFVTAHMPETPLGMGANIFWFEAITVLAALCWVSTLPCGSATLWLAIFMDNLNTVQIFDSLCAKGHFVDILLDICSLIISAWLCINLRVWHVLGVINTVTNVLSCGLHSVIEQYCPDTPIALFITPMTRHFARALWSLDKLIRECVIALGLPSTR</sequence>
<dbReference type="OrthoDB" id="3249498at2759"/>
<name>K5W089_PHACS</name>